<keyword evidence="2" id="KW-0539">Nucleus</keyword>
<name>A0A0L7LD05_OPEBR</name>
<evidence type="ECO:0000313" key="6">
    <source>
        <dbReference type="Proteomes" id="UP000037510"/>
    </source>
</evidence>
<proteinExistence type="inferred from homology"/>
<evidence type="ECO:0000256" key="4">
    <source>
        <dbReference type="SAM" id="MobiDB-lite"/>
    </source>
</evidence>
<feature type="compositionally biased region" description="Basic and acidic residues" evidence="4">
    <location>
        <begin position="8"/>
        <end position="21"/>
    </location>
</feature>
<reference evidence="5 6" key="1">
    <citation type="journal article" date="2015" name="Genome Biol. Evol.">
        <title>The genome of winter moth (Operophtera brumata) provides a genomic perspective on sexual dimorphism and phenology.</title>
        <authorList>
            <person name="Derks M.F."/>
            <person name="Smit S."/>
            <person name="Salis L."/>
            <person name="Schijlen E."/>
            <person name="Bossers A."/>
            <person name="Mateman C."/>
            <person name="Pijl A.S."/>
            <person name="de Ridder D."/>
            <person name="Groenen M.A."/>
            <person name="Visser M.E."/>
            <person name="Megens H.J."/>
        </authorList>
    </citation>
    <scope>NUCLEOTIDE SEQUENCE [LARGE SCALE GENOMIC DNA]</scope>
    <source>
        <strain evidence="5">WM2013NL</strain>
        <tissue evidence="5">Head and thorax</tissue>
    </source>
</reference>
<dbReference type="EMBL" id="JTDY01001636">
    <property type="protein sequence ID" value="KOB73280.1"/>
    <property type="molecule type" value="Genomic_DNA"/>
</dbReference>
<protein>
    <submittedName>
        <fullName evidence="5">Protein SAAL1</fullName>
    </submittedName>
</protein>
<sequence>MAENSDIEQPKDDSDSSDAERAAGPGSLIPIVGDVIGDTAYSERYVLKVLMKFANLDVFKKVIKQKAFDDELVTLWEMSAEKDVVHFLLEHDALDLFGFALPALEGDDLRIGEIVIGIIANMCCEKEAVSALMKNKHLFIISMGYLKTDYTAAIIQALRMISHCLYMTDEEERSLFMTMFEDFGYTEALCFILKNSSNKDLLITALENFNTLCEYLNIDSLRKDFFKQFVTPEVLESVSTAFDEIMIKQRSLKKGSHSERDSLERILAITLQIGLNLVWFDNTPRIYTENRWSVVTMISQILSYYEHKIVNSKVFDTDLEHIFQSASMILTTLNVSEISNPNKFFFPGYRIWKTLSPKNNKFGEPLSDHDELKNVERSIYQLSEFLCIYMAQCTDDDFTDVINVIKDDYLPIVKATKKLELREFIKSRVTEYKGNQHTERSLLF</sequence>
<dbReference type="Proteomes" id="UP000037510">
    <property type="component" value="Unassembled WGS sequence"/>
</dbReference>
<feature type="region of interest" description="Disordered" evidence="4">
    <location>
        <begin position="1"/>
        <end position="25"/>
    </location>
</feature>
<evidence type="ECO:0000256" key="1">
    <source>
        <dbReference type="ARBA" id="ARBA00004123"/>
    </source>
</evidence>
<evidence type="ECO:0000256" key="2">
    <source>
        <dbReference type="ARBA" id="ARBA00023242"/>
    </source>
</evidence>
<dbReference type="InterPro" id="IPR016024">
    <property type="entry name" value="ARM-type_fold"/>
</dbReference>
<dbReference type="AlphaFoldDB" id="A0A0L7LD05"/>
<dbReference type="GO" id="GO:0005654">
    <property type="term" value="C:nucleoplasm"/>
    <property type="evidence" value="ECO:0007669"/>
    <property type="project" value="TreeGrafter"/>
</dbReference>
<dbReference type="PANTHER" id="PTHR23424">
    <property type="entry name" value="SERUM AMYLOID A"/>
    <property type="match status" value="1"/>
</dbReference>
<dbReference type="PANTHER" id="PTHR23424:SF23">
    <property type="entry name" value="PROTEIN SAAL1"/>
    <property type="match status" value="1"/>
</dbReference>
<organism evidence="5 6">
    <name type="scientific">Operophtera brumata</name>
    <name type="common">Winter moth</name>
    <name type="synonym">Phalaena brumata</name>
    <dbReference type="NCBI Taxonomy" id="104452"/>
    <lineage>
        <taxon>Eukaryota</taxon>
        <taxon>Metazoa</taxon>
        <taxon>Ecdysozoa</taxon>
        <taxon>Arthropoda</taxon>
        <taxon>Hexapoda</taxon>
        <taxon>Insecta</taxon>
        <taxon>Pterygota</taxon>
        <taxon>Neoptera</taxon>
        <taxon>Endopterygota</taxon>
        <taxon>Lepidoptera</taxon>
        <taxon>Glossata</taxon>
        <taxon>Ditrysia</taxon>
        <taxon>Geometroidea</taxon>
        <taxon>Geometridae</taxon>
        <taxon>Larentiinae</taxon>
        <taxon>Operophtera</taxon>
    </lineage>
</organism>
<dbReference type="SUPFAM" id="SSF48371">
    <property type="entry name" value="ARM repeat"/>
    <property type="match status" value="1"/>
</dbReference>
<evidence type="ECO:0000256" key="3">
    <source>
        <dbReference type="ARBA" id="ARBA00038401"/>
    </source>
</evidence>
<accession>A0A0L7LD05</accession>
<comment type="subcellular location">
    <subcellularLocation>
        <location evidence="1">Nucleus</location>
    </subcellularLocation>
</comment>
<comment type="similarity">
    <text evidence="3">Belongs to the SAAL1 family.</text>
</comment>
<keyword evidence="6" id="KW-1185">Reference proteome</keyword>
<dbReference type="InterPro" id="IPR052464">
    <property type="entry name" value="Synovial_Prolif_Regulator"/>
</dbReference>
<comment type="caution">
    <text evidence="5">The sequence shown here is derived from an EMBL/GenBank/DDBJ whole genome shotgun (WGS) entry which is preliminary data.</text>
</comment>
<evidence type="ECO:0000313" key="5">
    <source>
        <dbReference type="EMBL" id="KOB73280.1"/>
    </source>
</evidence>
<gene>
    <name evidence="5" type="ORF">OBRU01_10931</name>
</gene>